<name>A0A855YH49_9BACL</name>
<dbReference type="AlphaFoldDB" id="A0A855YH49"/>
<dbReference type="PANTHER" id="PTHR30313:SF2">
    <property type="entry name" value="DNA PRIMASE"/>
    <property type="match status" value="1"/>
</dbReference>
<proteinExistence type="predicted"/>
<dbReference type="Gene3D" id="3.90.580.10">
    <property type="entry name" value="Zinc finger, CHC2-type domain"/>
    <property type="match status" value="1"/>
</dbReference>
<sequence>MINLSLKQEDPNIEILESLYIDPEELTDELRFSYQHLSKVLSNPKAFTGLNDTGEWVMSCCPLHSETRASFGISKEPPYHCNCFFCGYLGTIDTLIENALDLNEGEGIKVLLSTYIIEEEKRRTFDMVDFIDNRRNKYVIPHLEERVLTSMKDSRTSNELLYQTGINYMRSRGFNDRTLETYEICVDTATATIVFPQRTRSGELRFVQKRKIGNSYHGTKFINEGSAIKKDIIFGLHFINTLRTTKHRIRRVRMVESPIDCMSNYQVDIPAISINGRILFRNQIRELQLAGIEEIDLMLDNDKAGEKGMQDAAILLDRAGFVVNRVRYPSFPALKDSNELLNACLLDRLDTYNVNLIGSMFQ</sequence>
<dbReference type="Proteomes" id="UP000248827">
    <property type="component" value="Unassembled WGS sequence"/>
</dbReference>
<evidence type="ECO:0000313" key="4">
    <source>
        <dbReference type="Proteomes" id="UP000248827"/>
    </source>
</evidence>
<accession>A0A855YH49</accession>
<dbReference type="SUPFAM" id="SSF56731">
    <property type="entry name" value="DNA primase core"/>
    <property type="match status" value="1"/>
</dbReference>
<protein>
    <submittedName>
        <fullName evidence="1">DNA primase</fullName>
    </submittedName>
</protein>
<evidence type="ECO:0000313" key="3">
    <source>
        <dbReference type="Proteomes" id="UP000247078"/>
    </source>
</evidence>
<dbReference type="EMBL" id="QGTZ01000002">
    <property type="protein sequence ID" value="PWW43800.1"/>
    <property type="molecule type" value="Genomic_DNA"/>
</dbReference>
<dbReference type="InterPro" id="IPR050219">
    <property type="entry name" value="DnaG_primase"/>
</dbReference>
<dbReference type="RefSeq" id="WP_244192725.1">
    <property type="nucleotide sequence ID" value="NZ_QGTZ01000002.1"/>
</dbReference>
<dbReference type="Gene3D" id="3.40.1360.10">
    <property type="match status" value="1"/>
</dbReference>
<dbReference type="SUPFAM" id="SSF57783">
    <property type="entry name" value="Zinc beta-ribbon"/>
    <property type="match status" value="1"/>
</dbReference>
<dbReference type="InterPro" id="IPR036977">
    <property type="entry name" value="DNA_primase_Znf_CHC2"/>
</dbReference>
<organism evidence="1 3">
    <name type="scientific">Paenibacillus pabuli</name>
    <dbReference type="NCBI Taxonomy" id="1472"/>
    <lineage>
        <taxon>Bacteria</taxon>
        <taxon>Bacillati</taxon>
        <taxon>Bacillota</taxon>
        <taxon>Bacilli</taxon>
        <taxon>Bacillales</taxon>
        <taxon>Paenibacillaceae</taxon>
        <taxon>Paenibacillus</taxon>
    </lineage>
</organism>
<gene>
    <name evidence="2" type="ORF">DET54_12165</name>
    <name evidence="1" type="ORF">DET56_10226</name>
</gene>
<dbReference type="Proteomes" id="UP000247078">
    <property type="component" value="Unassembled WGS sequence"/>
</dbReference>
<dbReference type="GO" id="GO:0003677">
    <property type="term" value="F:DNA binding"/>
    <property type="evidence" value="ECO:0007669"/>
    <property type="project" value="InterPro"/>
</dbReference>
<dbReference type="EMBL" id="QLLI01000021">
    <property type="protein sequence ID" value="RAI85708.1"/>
    <property type="molecule type" value="Genomic_DNA"/>
</dbReference>
<keyword evidence="4" id="KW-1185">Reference proteome</keyword>
<dbReference type="Pfam" id="PF13155">
    <property type="entry name" value="Toprim_2"/>
    <property type="match status" value="1"/>
</dbReference>
<reference evidence="1 3" key="1">
    <citation type="submission" date="2018-05" db="EMBL/GenBank/DDBJ databases">
        <title>Freshwater and sediment microbial communities from various areas in North America, analyzing microbe dynamics in response to fracking.</title>
        <authorList>
            <person name="Lamendella R."/>
        </authorList>
    </citation>
    <scope>NUCLEOTIDE SEQUENCE [LARGE SCALE GENOMIC DNA]</scope>
    <source>
        <strain evidence="1 3">DB-3</strain>
        <strain evidence="2 4">NG-13</strain>
    </source>
</reference>
<comment type="caution">
    <text evidence="1">The sequence shown here is derived from an EMBL/GenBank/DDBJ whole genome shotgun (WGS) entry which is preliminary data.</text>
</comment>
<dbReference type="GO" id="GO:0006269">
    <property type="term" value="P:DNA replication, synthesis of primer"/>
    <property type="evidence" value="ECO:0007669"/>
    <property type="project" value="TreeGrafter"/>
</dbReference>
<evidence type="ECO:0000313" key="1">
    <source>
        <dbReference type="EMBL" id="PWW43800.1"/>
    </source>
</evidence>
<evidence type="ECO:0000313" key="2">
    <source>
        <dbReference type="EMBL" id="RAI85708.1"/>
    </source>
</evidence>
<dbReference type="GO" id="GO:0005737">
    <property type="term" value="C:cytoplasm"/>
    <property type="evidence" value="ECO:0007669"/>
    <property type="project" value="TreeGrafter"/>
</dbReference>
<dbReference type="GO" id="GO:0008270">
    <property type="term" value="F:zinc ion binding"/>
    <property type="evidence" value="ECO:0007669"/>
    <property type="project" value="InterPro"/>
</dbReference>
<dbReference type="PANTHER" id="PTHR30313">
    <property type="entry name" value="DNA PRIMASE"/>
    <property type="match status" value="1"/>
</dbReference>